<feature type="region of interest" description="Disordered" evidence="1">
    <location>
        <begin position="126"/>
        <end position="208"/>
    </location>
</feature>
<evidence type="ECO:0000313" key="3">
    <source>
        <dbReference type="EMBL" id="KIL61384.1"/>
    </source>
</evidence>
<feature type="chain" id="PRO_5002172083" evidence="2">
    <location>
        <begin position="21"/>
        <end position="246"/>
    </location>
</feature>
<sequence length="246" mass="24786">MTSFISFILVSLLFLTSALAVPLHKRDVVDPPVTAPNASTVWTAGSTQLVVWDTSKLPPYNQITNKVGTVVLGFLDSNGENLMLDKPLAKGFNITQGSIQVVVPNVQTRTNYIIVLMGDSGNASPTFSILSDSPRPVGDSGTPAPTPSGPPPTTDGTTPVSSPSPTGGTATGSASITPGSESSPNTTGSSTSTPSSSPPLTTSVTTSVTSSAAVQATTTSSNGAAPMHRAGATCFGAVLVLASLLL</sequence>
<feature type="signal peptide" evidence="2">
    <location>
        <begin position="1"/>
        <end position="20"/>
    </location>
</feature>
<protein>
    <submittedName>
        <fullName evidence="3">Uncharacterized protein</fullName>
    </submittedName>
</protein>
<keyword evidence="4" id="KW-1185">Reference proteome</keyword>
<dbReference type="EMBL" id="KN818285">
    <property type="protein sequence ID" value="KIL61384.1"/>
    <property type="molecule type" value="Genomic_DNA"/>
</dbReference>
<dbReference type="AlphaFoldDB" id="A0A0C2T4C4"/>
<organism evidence="3 4">
    <name type="scientific">Amanita muscaria (strain Koide BX008)</name>
    <dbReference type="NCBI Taxonomy" id="946122"/>
    <lineage>
        <taxon>Eukaryota</taxon>
        <taxon>Fungi</taxon>
        <taxon>Dikarya</taxon>
        <taxon>Basidiomycota</taxon>
        <taxon>Agaricomycotina</taxon>
        <taxon>Agaricomycetes</taxon>
        <taxon>Agaricomycetidae</taxon>
        <taxon>Agaricales</taxon>
        <taxon>Pluteineae</taxon>
        <taxon>Amanitaceae</taxon>
        <taxon>Amanita</taxon>
    </lineage>
</organism>
<gene>
    <name evidence="3" type="ORF">M378DRAFT_199551</name>
</gene>
<dbReference type="OrthoDB" id="2339190at2759"/>
<evidence type="ECO:0000256" key="2">
    <source>
        <dbReference type="SAM" id="SignalP"/>
    </source>
</evidence>
<name>A0A0C2T4C4_AMAMK</name>
<reference evidence="3 4" key="1">
    <citation type="submission" date="2014-04" db="EMBL/GenBank/DDBJ databases">
        <title>Evolutionary Origins and Diversification of the Mycorrhizal Mutualists.</title>
        <authorList>
            <consortium name="DOE Joint Genome Institute"/>
            <consortium name="Mycorrhizal Genomics Consortium"/>
            <person name="Kohler A."/>
            <person name="Kuo A."/>
            <person name="Nagy L.G."/>
            <person name="Floudas D."/>
            <person name="Copeland A."/>
            <person name="Barry K.W."/>
            <person name="Cichocki N."/>
            <person name="Veneault-Fourrey C."/>
            <person name="LaButti K."/>
            <person name="Lindquist E.A."/>
            <person name="Lipzen A."/>
            <person name="Lundell T."/>
            <person name="Morin E."/>
            <person name="Murat C."/>
            <person name="Riley R."/>
            <person name="Ohm R."/>
            <person name="Sun H."/>
            <person name="Tunlid A."/>
            <person name="Henrissat B."/>
            <person name="Grigoriev I.V."/>
            <person name="Hibbett D.S."/>
            <person name="Martin F."/>
        </authorList>
    </citation>
    <scope>NUCLEOTIDE SEQUENCE [LARGE SCALE GENOMIC DNA]</scope>
    <source>
        <strain evidence="3 4">Koide BX008</strain>
    </source>
</reference>
<keyword evidence="2" id="KW-0732">Signal</keyword>
<proteinExistence type="predicted"/>
<dbReference type="HOGENOM" id="CLU_083660_0_0_1"/>
<feature type="compositionally biased region" description="Low complexity" evidence="1">
    <location>
        <begin position="154"/>
        <end position="208"/>
    </location>
</feature>
<feature type="compositionally biased region" description="Pro residues" evidence="1">
    <location>
        <begin position="144"/>
        <end position="153"/>
    </location>
</feature>
<dbReference type="InParanoid" id="A0A0C2T4C4"/>
<dbReference type="STRING" id="946122.A0A0C2T4C4"/>
<evidence type="ECO:0000313" key="4">
    <source>
        <dbReference type="Proteomes" id="UP000054549"/>
    </source>
</evidence>
<dbReference type="Proteomes" id="UP000054549">
    <property type="component" value="Unassembled WGS sequence"/>
</dbReference>
<accession>A0A0C2T4C4</accession>
<evidence type="ECO:0000256" key="1">
    <source>
        <dbReference type="SAM" id="MobiDB-lite"/>
    </source>
</evidence>